<sequence>MEIDSATVTHVDYDASSEITIICRLFVPATPHATSRAACELVSDRRTPQAIECMRPARQLHTSELREHESVWSSRPLSLSLSLSVLGVRKSIQKVNSPYKN</sequence>
<evidence type="ECO:0000313" key="1">
    <source>
        <dbReference type="EMBL" id="CAD9070310.1"/>
    </source>
</evidence>
<dbReference type="EMBL" id="HBGB01043151">
    <property type="protein sequence ID" value="CAD9070310.1"/>
    <property type="molecule type" value="Transcribed_RNA"/>
</dbReference>
<reference evidence="1" key="1">
    <citation type="submission" date="2021-01" db="EMBL/GenBank/DDBJ databases">
        <authorList>
            <person name="Corre E."/>
            <person name="Pelletier E."/>
            <person name="Niang G."/>
            <person name="Scheremetjew M."/>
            <person name="Finn R."/>
            <person name="Kale V."/>
            <person name="Holt S."/>
            <person name="Cochrane G."/>
            <person name="Meng A."/>
            <person name="Brown T."/>
            <person name="Cohen L."/>
        </authorList>
    </citation>
    <scope>NUCLEOTIDE SEQUENCE</scope>
    <source>
        <strain evidence="1">CCMP3346</strain>
    </source>
</reference>
<dbReference type="AlphaFoldDB" id="A0A7S1KDI1"/>
<gene>
    <name evidence="1" type="ORF">VBRA1451_LOCUS25392</name>
</gene>
<proteinExistence type="predicted"/>
<name>A0A7S1KDI1_9ALVE</name>
<accession>A0A7S1KDI1</accession>
<protein>
    <submittedName>
        <fullName evidence="1">Uncharacterized protein</fullName>
    </submittedName>
</protein>
<organism evidence="1">
    <name type="scientific">Vitrella brassicaformis</name>
    <dbReference type="NCBI Taxonomy" id="1169539"/>
    <lineage>
        <taxon>Eukaryota</taxon>
        <taxon>Sar</taxon>
        <taxon>Alveolata</taxon>
        <taxon>Colpodellida</taxon>
        <taxon>Vitrellaceae</taxon>
        <taxon>Vitrella</taxon>
    </lineage>
</organism>